<feature type="chain" id="PRO_5042218006" evidence="4">
    <location>
        <begin position="23"/>
        <end position="528"/>
    </location>
</feature>
<accession>A0AAE0VYN9</accession>
<dbReference type="Pfam" id="PF00024">
    <property type="entry name" value="PAN_1"/>
    <property type="match status" value="2"/>
</dbReference>
<proteinExistence type="predicted"/>
<reference evidence="8" key="1">
    <citation type="journal article" date="2021" name="Genome Biol. Evol.">
        <title>A High-Quality Reference Genome for a Parasitic Bivalve with Doubly Uniparental Inheritance (Bivalvia: Unionida).</title>
        <authorList>
            <person name="Smith C.H."/>
        </authorList>
    </citation>
    <scope>NUCLEOTIDE SEQUENCE</scope>
    <source>
        <strain evidence="8">CHS0354</strain>
    </source>
</reference>
<dbReference type="Gene3D" id="3.10.100.10">
    <property type="entry name" value="Mannose-Binding Protein A, subunit A"/>
    <property type="match status" value="1"/>
</dbReference>
<keyword evidence="2" id="KW-1015">Disulfide bond</keyword>
<dbReference type="InterPro" id="IPR016186">
    <property type="entry name" value="C-type_lectin-like/link_sf"/>
</dbReference>
<dbReference type="PROSITE" id="PS50041">
    <property type="entry name" value="C_TYPE_LECTIN_2"/>
    <property type="match status" value="1"/>
</dbReference>
<dbReference type="PROSITE" id="PS50923">
    <property type="entry name" value="SUSHI"/>
    <property type="match status" value="1"/>
</dbReference>
<dbReference type="InterPro" id="IPR035976">
    <property type="entry name" value="Sushi/SCR/CCP_sf"/>
</dbReference>
<dbReference type="InterPro" id="IPR016187">
    <property type="entry name" value="CTDL_fold"/>
</dbReference>
<keyword evidence="9" id="KW-1185">Reference proteome</keyword>
<dbReference type="Gene3D" id="3.50.4.10">
    <property type="entry name" value="Hepatocyte Growth Factor"/>
    <property type="match status" value="1"/>
</dbReference>
<evidence type="ECO:0000259" key="6">
    <source>
        <dbReference type="PROSITE" id="PS50923"/>
    </source>
</evidence>
<evidence type="ECO:0000313" key="9">
    <source>
        <dbReference type="Proteomes" id="UP001195483"/>
    </source>
</evidence>
<dbReference type="Gene3D" id="2.10.70.10">
    <property type="entry name" value="Complement Module, domain 1"/>
    <property type="match status" value="2"/>
</dbReference>
<evidence type="ECO:0000313" key="8">
    <source>
        <dbReference type="EMBL" id="KAK3594809.1"/>
    </source>
</evidence>
<comment type="caution">
    <text evidence="8">The sequence shown here is derived from an EMBL/GenBank/DDBJ whole genome shotgun (WGS) entry which is preliminary data.</text>
</comment>
<name>A0AAE0VYN9_9BIVA</name>
<dbReference type="Proteomes" id="UP001195483">
    <property type="component" value="Unassembled WGS sequence"/>
</dbReference>
<evidence type="ECO:0000256" key="1">
    <source>
        <dbReference type="ARBA" id="ARBA00022729"/>
    </source>
</evidence>
<dbReference type="EMBL" id="JAEAOA010000229">
    <property type="protein sequence ID" value="KAK3594809.1"/>
    <property type="molecule type" value="Genomic_DNA"/>
</dbReference>
<dbReference type="Pfam" id="PF00059">
    <property type="entry name" value="Lectin_C"/>
    <property type="match status" value="1"/>
</dbReference>
<keyword evidence="3" id="KW-0768">Sushi</keyword>
<feature type="domain" description="Sushi" evidence="6">
    <location>
        <begin position="255"/>
        <end position="314"/>
    </location>
</feature>
<comment type="caution">
    <text evidence="3">Lacks conserved residue(s) required for the propagation of feature annotation.</text>
</comment>
<evidence type="ECO:0000259" key="7">
    <source>
        <dbReference type="PROSITE" id="PS50948"/>
    </source>
</evidence>
<dbReference type="InterPro" id="IPR000436">
    <property type="entry name" value="Sushi_SCR_CCP_dom"/>
</dbReference>
<organism evidence="8 9">
    <name type="scientific">Potamilus streckersoni</name>
    <dbReference type="NCBI Taxonomy" id="2493646"/>
    <lineage>
        <taxon>Eukaryota</taxon>
        <taxon>Metazoa</taxon>
        <taxon>Spiralia</taxon>
        <taxon>Lophotrochozoa</taxon>
        <taxon>Mollusca</taxon>
        <taxon>Bivalvia</taxon>
        <taxon>Autobranchia</taxon>
        <taxon>Heteroconchia</taxon>
        <taxon>Palaeoheterodonta</taxon>
        <taxon>Unionida</taxon>
        <taxon>Unionoidea</taxon>
        <taxon>Unionidae</taxon>
        <taxon>Ambleminae</taxon>
        <taxon>Lampsilini</taxon>
        <taxon>Potamilus</taxon>
    </lineage>
</organism>
<reference evidence="8" key="3">
    <citation type="submission" date="2023-05" db="EMBL/GenBank/DDBJ databases">
        <authorList>
            <person name="Smith C.H."/>
        </authorList>
    </citation>
    <scope>NUCLEOTIDE SEQUENCE</scope>
    <source>
        <strain evidence="8">CHS0354</strain>
        <tissue evidence="8">Mantle</tissue>
    </source>
</reference>
<gene>
    <name evidence="8" type="ORF">CHS0354_002846</name>
</gene>
<evidence type="ECO:0000256" key="2">
    <source>
        <dbReference type="ARBA" id="ARBA00023157"/>
    </source>
</evidence>
<dbReference type="AlphaFoldDB" id="A0AAE0VYN9"/>
<dbReference type="SUPFAM" id="SSF57414">
    <property type="entry name" value="Hairpin loop containing domain-like"/>
    <property type="match status" value="2"/>
</dbReference>
<feature type="domain" description="Apple" evidence="7">
    <location>
        <begin position="26"/>
        <end position="106"/>
    </location>
</feature>
<dbReference type="SUPFAM" id="SSF56436">
    <property type="entry name" value="C-type lectin-like"/>
    <property type="match status" value="1"/>
</dbReference>
<evidence type="ECO:0000259" key="5">
    <source>
        <dbReference type="PROSITE" id="PS50041"/>
    </source>
</evidence>
<dbReference type="CDD" id="cd00033">
    <property type="entry name" value="CCP"/>
    <property type="match status" value="2"/>
</dbReference>
<dbReference type="InterPro" id="IPR003609">
    <property type="entry name" value="Pan_app"/>
</dbReference>
<protein>
    <submittedName>
        <fullName evidence="8">Uncharacterized protein</fullName>
    </submittedName>
</protein>
<evidence type="ECO:0000256" key="3">
    <source>
        <dbReference type="PROSITE-ProRule" id="PRU00302"/>
    </source>
</evidence>
<sequence length="528" mass="59501">MSNNREVYYYIFGLLLLDYALAEGTCDRGTCLGQRNFGHILPRSAFMTRFQVSFYQCATECLLRKQRCKSFNYRRIYPSCQLCEEDSGQGGENLQPEHDSIHSNIATWKNIPVGYCNDINCSWNQRCDPSSLDPKTACVVSDCPYPEIRPGVTIDPSNETSVGTHVWQRCDLRSMERGNRITTCIETTAEWSVTDFKCVCKAPPVIRGTLNATEEMEVGQTYTYRCKDGLVGNRYENPTITCLRDGQWTATNFTCVCPIPPTKLGVINEVAAVEVGQNYTYRCQPGLFKKGDGNSTVTCLPNGRWTSTNFICVQQNWTQDTIYPNNIHTSEVISDQTGIHLLECMQRCDNNQTDCFSFFYDNFNNRCVLSSSFRRGTPQGFQISAGLVYYTAPSASCDMGYSNVSLGGSYFCIKIHNSGQTFHEGMKTCESEKAKLLVVTTEAQITDANNLLRDVNDYAYIGVSDETNEGHWVSWKGEEVSIFWYSSASSTTISDSTHNCGTMHHMLIGVLNHECYHKHSFVCCRNDL</sequence>
<dbReference type="Pfam" id="PF00084">
    <property type="entry name" value="Sushi"/>
    <property type="match status" value="2"/>
</dbReference>
<keyword evidence="1 4" id="KW-0732">Signal</keyword>
<dbReference type="PROSITE" id="PS50948">
    <property type="entry name" value="PAN"/>
    <property type="match status" value="2"/>
</dbReference>
<feature type="domain" description="Apple" evidence="7">
    <location>
        <begin position="312"/>
        <end position="397"/>
    </location>
</feature>
<reference evidence="8" key="2">
    <citation type="journal article" date="2021" name="Genome Biol. Evol.">
        <title>Developing a high-quality reference genome for a parasitic bivalve with doubly uniparental inheritance (Bivalvia: Unionida).</title>
        <authorList>
            <person name="Smith C.H."/>
        </authorList>
    </citation>
    <scope>NUCLEOTIDE SEQUENCE</scope>
    <source>
        <strain evidence="8">CHS0354</strain>
        <tissue evidence="8">Mantle</tissue>
    </source>
</reference>
<dbReference type="SUPFAM" id="SSF57535">
    <property type="entry name" value="Complement control module/SCR domain"/>
    <property type="match status" value="3"/>
</dbReference>
<dbReference type="CDD" id="cd00037">
    <property type="entry name" value="CLECT"/>
    <property type="match status" value="1"/>
</dbReference>
<feature type="signal peptide" evidence="4">
    <location>
        <begin position="1"/>
        <end position="22"/>
    </location>
</feature>
<feature type="domain" description="C-type lectin" evidence="5">
    <location>
        <begin position="412"/>
        <end position="524"/>
    </location>
</feature>
<dbReference type="SMART" id="SM00032">
    <property type="entry name" value="CCP"/>
    <property type="match status" value="3"/>
</dbReference>
<evidence type="ECO:0000256" key="4">
    <source>
        <dbReference type="SAM" id="SignalP"/>
    </source>
</evidence>
<dbReference type="InterPro" id="IPR001304">
    <property type="entry name" value="C-type_lectin-like"/>
</dbReference>